<dbReference type="InterPro" id="IPR036302">
    <property type="entry name" value="Pyosin/cloacin_T_dom_sf"/>
</dbReference>
<feature type="domain" description="Pyosin/cloacin translocation" evidence="5">
    <location>
        <begin position="300"/>
        <end position="431"/>
    </location>
</feature>
<dbReference type="SUPFAM" id="SSF69369">
    <property type="entry name" value="Cloacin translocation domain"/>
    <property type="match status" value="1"/>
</dbReference>
<dbReference type="InterPro" id="IPR016128">
    <property type="entry name" value="Pyosin/cloacin_T_dom"/>
</dbReference>
<keyword evidence="3" id="KW-0078">Bacteriocin</keyword>
<reference evidence="6 7" key="1">
    <citation type="submission" date="2019-03" db="EMBL/GenBank/DDBJ databases">
        <title>Complete genome sequence of Citrobacter sp. SNU WT2 isolated from diseased rainbow trout.</title>
        <authorList>
            <person name="Oh W.T."/>
            <person name="Park S.C."/>
        </authorList>
    </citation>
    <scope>NUCLEOTIDE SEQUENCE [LARGE SCALE GENOMIC DNA]</scope>
    <source>
        <strain evidence="6 7">SNU WT2</strain>
    </source>
</reference>
<dbReference type="Pfam" id="PF06958">
    <property type="entry name" value="Pyocin_S"/>
    <property type="match status" value="1"/>
</dbReference>
<evidence type="ECO:0000313" key="6">
    <source>
        <dbReference type="EMBL" id="QBX79404.1"/>
    </source>
</evidence>
<dbReference type="InterPro" id="IPR008727">
    <property type="entry name" value="PAAR_motif"/>
</dbReference>
<evidence type="ECO:0000259" key="5">
    <source>
        <dbReference type="Pfam" id="PF06958"/>
    </source>
</evidence>
<feature type="region of interest" description="Disordered" evidence="4">
    <location>
        <begin position="168"/>
        <end position="196"/>
    </location>
</feature>
<evidence type="ECO:0000256" key="1">
    <source>
        <dbReference type="ARBA" id="ARBA00022529"/>
    </source>
</evidence>
<dbReference type="CDD" id="cd14744">
    <property type="entry name" value="PAAR_CT_2"/>
    <property type="match status" value="1"/>
</dbReference>
<sequence>MGAMGFYLRVRDPTTCGGKILTGDETLSWYGVAGAREGDSVSCGQHPGTYRILGGTSDTWDEGRRLAGTLDSVSSCPCRARFIQTIPDCYIKDDTPEEQAEKARLLALATLREKQEQQEAEEKQLVEERDRNRVFAKSCLRGEGCNDAGEEQEPHTNFAAMAFYQAVPPADPASDTDVPQHAQTAKKKKPVDDIPKPKKRSALYKWLNGDHEEIEYQRATAAATSAANAQMAVEGASVLGLVGGNAITSGTWAVKLGEMATGIGRIAASGPGAPIAAVVLGMMPGRLNDGEQDFIDRMRLEQMREAPSRVRYTWEQDDKGNPVPHGWHTPPGKDMVRVRKMEWDSSRKAYTFTTEEDPRITIIWTPDSSGVNVPSNTGNQNPVRIPNPVVVDPLPEDTSIEATTTPAPEEKNFADYILILPLPNIPPIYVYLSKPPVEFLEVDLYSNLEGRSREGKYHADHIPSKAAVKEYYRNLDPLLDKDDINDLANEVAAIIVPIDAHRKISETYGRRNSETQIKLDASNLRAAVDRNLDAIKPALKEHGATEAQIEAARIKMHKFNSSVGLYK</sequence>
<dbReference type="Pfam" id="PF05488">
    <property type="entry name" value="PAAR_motif"/>
    <property type="match status" value="1"/>
</dbReference>
<keyword evidence="2" id="KW-0044">Antibiotic</keyword>
<evidence type="ECO:0000256" key="3">
    <source>
        <dbReference type="ARBA" id="ARBA00023048"/>
    </source>
</evidence>
<accession>A0ABX5T267</accession>
<keyword evidence="7" id="KW-1185">Reference proteome</keyword>
<protein>
    <submittedName>
        <fullName evidence="6">Pyocin</fullName>
    </submittedName>
</protein>
<dbReference type="EMBL" id="CP038469">
    <property type="protein sequence ID" value="QBX79404.1"/>
    <property type="molecule type" value="Genomic_DNA"/>
</dbReference>
<name>A0ABX5T267_9ENTR</name>
<proteinExistence type="predicted"/>
<gene>
    <name evidence="6" type="ORF">E4Z61_03115</name>
</gene>
<organism evidence="6 7">
    <name type="scientific">Citrobacter tructae</name>
    <dbReference type="NCBI Taxonomy" id="2562449"/>
    <lineage>
        <taxon>Bacteria</taxon>
        <taxon>Pseudomonadati</taxon>
        <taxon>Pseudomonadota</taxon>
        <taxon>Gammaproteobacteria</taxon>
        <taxon>Enterobacterales</taxon>
        <taxon>Enterobacteriaceae</taxon>
        <taxon>Citrobacter</taxon>
    </lineage>
</organism>
<evidence type="ECO:0000256" key="4">
    <source>
        <dbReference type="SAM" id="MobiDB-lite"/>
    </source>
</evidence>
<dbReference type="Proteomes" id="UP000296284">
    <property type="component" value="Chromosome"/>
</dbReference>
<evidence type="ECO:0000256" key="2">
    <source>
        <dbReference type="ARBA" id="ARBA00023022"/>
    </source>
</evidence>
<keyword evidence="1" id="KW-0929">Antimicrobial</keyword>
<evidence type="ECO:0000313" key="7">
    <source>
        <dbReference type="Proteomes" id="UP000296284"/>
    </source>
</evidence>